<keyword evidence="1" id="KW-0732">Signal</keyword>
<proteinExistence type="predicted"/>
<name>A0A8C5QTW3_9ANUR</name>
<dbReference type="SMART" id="SM00214">
    <property type="entry name" value="VWC"/>
    <property type="match status" value="3"/>
</dbReference>
<dbReference type="Ensembl" id="ENSLLET00000044664.1">
    <property type="protein sequence ID" value="ENSLLEP00000042951.1"/>
    <property type="gene ID" value="ENSLLEG00000027317.1"/>
</dbReference>
<dbReference type="PROSITE" id="PS50184">
    <property type="entry name" value="VWFC_2"/>
    <property type="match status" value="1"/>
</dbReference>
<dbReference type="GO" id="GO:0045597">
    <property type="term" value="P:positive regulation of cell differentiation"/>
    <property type="evidence" value="ECO:0007669"/>
    <property type="project" value="TreeGrafter"/>
</dbReference>
<dbReference type="OrthoDB" id="6101366at2759"/>
<dbReference type="AlphaFoldDB" id="A0A8C5QTW3"/>
<dbReference type="GO" id="GO:0031012">
    <property type="term" value="C:extracellular matrix"/>
    <property type="evidence" value="ECO:0007669"/>
    <property type="project" value="TreeGrafter"/>
</dbReference>
<dbReference type="GO" id="GO:0008201">
    <property type="term" value="F:heparin binding"/>
    <property type="evidence" value="ECO:0007669"/>
    <property type="project" value="TreeGrafter"/>
</dbReference>
<dbReference type="GeneTree" id="ENSGT01010000229331"/>
<evidence type="ECO:0000313" key="3">
    <source>
        <dbReference type="Ensembl" id="ENSLLEP00000042951.1"/>
    </source>
</evidence>
<dbReference type="SUPFAM" id="SSF57603">
    <property type="entry name" value="FnI-like domain"/>
    <property type="match status" value="2"/>
</dbReference>
<accession>A0A8C5QTW3</accession>
<dbReference type="PANTHER" id="PTHR11348">
    <property type="entry name" value="CONNECTIVE TISSUE GROWTH FACTOR-RELATED"/>
    <property type="match status" value="1"/>
</dbReference>
<dbReference type="GO" id="GO:0007165">
    <property type="term" value="P:signal transduction"/>
    <property type="evidence" value="ECO:0007669"/>
    <property type="project" value="TreeGrafter"/>
</dbReference>
<sequence length="449" mass="49919">MRGSAGSGSPLHSFISVRPVPGECCLQRKCMKYQPVDGNITVETLYHRTSEDEVDDTVQVHERKRRSSRVASHTVYTESVKWVAFHPPTKKETQRHPLDRKEGCPKACRCPVKPTCAPGSPLVMDTCGCGCKLCAVDRLSPCDGFRPCDASQNLTCDYSRGQKKNLGMCNVIREYRSCFNKGNEVVHGESFYHGCAARCDCDDGKLKCESFCRKYDPPLIDGCSKLRLKKEQCCEHWKCTERTATDTKSSQDSLIVLKSIKKGRSPSKTQVNATRQSCFVDGKEILHGQKFKDGCRHFCICSNGSGLCLPLCLPTEPEPVAGCVEMQLEAVPGLCCKKWKCMKYKSVDTKVSPEDLRELEANLSLNAPVVIRKHRSCFSDGSEIRHRQEFQLGCVGRCECKDGAVMCVSLCPPSFPAPVPGCIDMDKVAGKKQILHWDSNILCSIPTHM</sequence>
<dbReference type="InterPro" id="IPR000867">
    <property type="entry name" value="IGFBP-like"/>
</dbReference>
<dbReference type="GO" id="GO:0007155">
    <property type="term" value="P:cell adhesion"/>
    <property type="evidence" value="ECO:0007669"/>
    <property type="project" value="TreeGrafter"/>
</dbReference>
<dbReference type="InterPro" id="IPR001007">
    <property type="entry name" value="VWF_dom"/>
</dbReference>
<dbReference type="InterPro" id="IPR050941">
    <property type="entry name" value="CCN"/>
</dbReference>
<evidence type="ECO:0000256" key="1">
    <source>
        <dbReference type="ARBA" id="ARBA00022729"/>
    </source>
</evidence>
<dbReference type="GO" id="GO:0005178">
    <property type="term" value="F:integrin binding"/>
    <property type="evidence" value="ECO:0007669"/>
    <property type="project" value="TreeGrafter"/>
</dbReference>
<dbReference type="PANTHER" id="PTHR11348:SF17">
    <property type="entry name" value="CCN"/>
    <property type="match status" value="1"/>
</dbReference>
<organism evidence="3 4">
    <name type="scientific">Leptobrachium leishanense</name>
    <name type="common">Leishan spiny toad</name>
    <dbReference type="NCBI Taxonomy" id="445787"/>
    <lineage>
        <taxon>Eukaryota</taxon>
        <taxon>Metazoa</taxon>
        <taxon>Chordata</taxon>
        <taxon>Craniata</taxon>
        <taxon>Vertebrata</taxon>
        <taxon>Euteleostomi</taxon>
        <taxon>Amphibia</taxon>
        <taxon>Batrachia</taxon>
        <taxon>Anura</taxon>
        <taxon>Pelobatoidea</taxon>
        <taxon>Megophryidae</taxon>
        <taxon>Leptobrachium</taxon>
    </lineage>
</organism>
<dbReference type="GO" id="GO:0005615">
    <property type="term" value="C:extracellular space"/>
    <property type="evidence" value="ECO:0007669"/>
    <property type="project" value="TreeGrafter"/>
</dbReference>
<keyword evidence="4" id="KW-1185">Reference proteome</keyword>
<reference evidence="3" key="1">
    <citation type="submission" date="2025-08" db="UniProtKB">
        <authorList>
            <consortium name="Ensembl"/>
        </authorList>
    </citation>
    <scope>IDENTIFICATION</scope>
</reference>
<feature type="domain" description="VWFC" evidence="2">
    <location>
        <begin position="276"/>
        <end position="342"/>
    </location>
</feature>
<dbReference type="Proteomes" id="UP000694569">
    <property type="component" value="Unplaced"/>
</dbReference>
<reference evidence="3" key="2">
    <citation type="submission" date="2025-09" db="UniProtKB">
        <authorList>
            <consortium name="Ensembl"/>
        </authorList>
    </citation>
    <scope>IDENTIFICATION</scope>
</reference>
<evidence type="ECO:0000259" key="2">
    <source>
        <dbReference type="PROSITE" id="PS50184"/>
    </source>
</evidence>
<evidence type="ECO:0000313" key="4">
    <source>
        <dbReference type="Proteomes" id="UP000694569"/>
    </source>
</evidence>
<dbReference type="SMART" id="SM00121">
    <property type="entry name" value="IB"/>
    <property type="match status" value="1"/>
</dbReference>
<protein>
    <recommendedName>
        <fullName evidence="2">VWFC domain-containing protein</fullName>
    </recommendedName>
</protein>